<dbReference type="PIRSF" id="PIRSF006468">
    <property type="entry name" value="BCAT1"/>
    <property type="match status" value="1"/>
</dbReference>
<dbReference type="Gene3D" id="3.30.470.10">
    <property type="match status" value="1"/>
</dbReference>
<dbReference type="OrthoDB" id="9804984at2"/>
<dbReference type="GO" id="GO:0052656">
    <property type="term" value="F:L-isoleucine-2-oxoglutarate transaminase activity"/>
    <property type="evidence" value="ECO:0007669"/>
    <property type="project" value="RHEA"/>
</dbReference>
<dbReference type="SUPFAM" id="SSF56752">
    <property type="entry name" value="D-aminoacid aminotransferase-like PLP-dependent enzymes"/>
    <property type="match status" value="1"/>
</dbReference>
<dbReference type="PROSITE" id="PS00770">
    <property type="entry name" value="AA_TRANSFER_CLASS_4"/>
    <property type="match status" value="1"/>
</dbReference>
<gene>
    <name evidence="18" type="ORF">EV139_0620</name>
</gene>
<dbReference type="InterPro" id="IPR043132">
    <property type="entry name" value="BCAT-like_C"/>
</dbReference>
<evidence type="ECO:0000256" key="16">
    <source>
        <dbReference type="RuleBase" id="RU004516"/>
    </source>
</evidence>
<evidence type="ECO:0000256" key="13">
    <source>
        <dbReference type="ARBA" id="ARBA00049229"/>
    </source>
</evidence>
<evidence type="ECO:0000256" key="10">
    <source>
        <dbReference type="ARBA" id="ARBA00023304"/>
    </source>
</evidence>
<evidence type="ECO:0000256" key="8">
    <source>
        <dbReference type="ARBA" id="ARBA00022679"/>
    </source>
</evidence>
<evidence type="ECO:0000256" key="6">
    <source>
        <dbReference type="ARBA" id="ARBA00022576"/>
    </source>
</evidence>
<evidence type="ECO:0000256" key="14">
    <source>
        <dbReference type="PIRSR" id="PIRSR006468-1"/>
    </source>
</evidence>
<sequence>MTDLAFTHTEADRLPAAEREALLADPGFGNVFTDHMVSVVWTKDAGWHDAEVIPYGPIQMDPASSVLHYGQEIFEGLKAYRRADGSIVTFRPEANARRLNESAVRLALPEIPEELFVAGVRELVRIDADWVPSGYDQSLYLRPFMIADESFLGVRAAERARFMIIASPAGPYFSGGVKPVSIWLSRDLARAGRGGTGAAKCGGNYAASLLPQQVAADNGCQQVLFTDSATVDTIDELGGMNLFLVRADGTLLTPRLNGNILDGITRRSLIQLAKDRGHAVEERDLTVSEWREGVAAGTITEAFACGTAAVITPIRQLKSEDFAIDFGESGPGELTMALREELTGIQFGTREDRHGWLSQITEPAAGAAETAAAR</sequence>
<dbReference type="GO" id="GO:0009098">
    <property type="term" value="P:L-leucine biosynthetic process"/>
    <property type="evidence" value="ECO:0007669"/>
    <property type="project" value="UniProtKB-UniPathway"/>
</dbReference>
<dbReference type="NCBIfam" id="TIGR01123">
    <property type="entry name" value="ilvE_II"/>
    <property type="match status" value="1"/>
</dbReference>
<dbReference type="UniPathway" id="UPA00048">
    <property type="reaction ID" value="UER00073"/>
</dbReference>
<accession>A0A4Q7U935</accession>
<dbReference type="InterPro" id="IPR005786">
    <property type="entry name" value="B_amino_transII"/>
</dbReference>
<reference evidence="18 19" key="1">
    <citation type="journal article" date="2015" name="Stand. Genomic Sci.">
        <title>Genomic Encyclopedia of Bacterial and Archaeal Type Strains, Phase III: the genomes of soil and plant-associated and newly described type strains.</title>
        <authorList>
            <person name="Whitman W.B."/>
            <person name="Woyke T."/>
            <person name="Klenk H.P."/>
            <person name="Zhou Y."/>
            <person name="Lilburn T.G."/>
            <person name="Beck B.J."/>
            <person name="De Vos P."/>
            <person name="Vandamme P."/>
            <person name="Eisen J.A."/>
            <person name="Garrity G."/>
            <person name="Hugenholtz P."/>
            <person name="Kyrpides N.C."/>
        </authorList>
    </citation>
    <scope>NUCLEOTIDE SEQUENCE [LARGE SCALE GENOMIC DNA]</scope>
    <source>
        <strain evidence="18 19">RF6</strain>
    </source>
</reference>
<dbReference type="InterPro" id="IPR001544">
    <property type="entry name" value="Aminotrans_IV"/>
</dbReference>
<organism evidence="18 19">
    <name type="scientific">Leucobacter luti</name>
    <dbReference type="NCBI Taxonomy" id="340320"/>
    <lineage>
        <taxon>Bacteria</taxon>
        <taxon>Bacillati</taxon>
        <taxon>Actinomycetota</taxon>
        <taxon>Actinomycetes</taxon>
        <taxon>Micrococcales</taxon>
        <taxon>Microbacteriaceae</taxon>
        <taxon>Leucobacter</taxon>
    </lineage>
</organism>
<dbReference type="PANTHER" id="PTHR11825">
    <property type="entry name" value="SUBGROUP IIII AMINOTRANSFERASE"/>
    <property type="match status" value="1"/>
</dbReference>
<evidence type="ECO:0000256" key="7">
    <source>
        <dbReference type="ARBA" id="ARBA00022605"/>
    </source>
</evidence>
<feature type="modified residue" description="N6-(pyridoxal phosphate)lysine" evidence="14">
    <location>
        <position position="200"/>
    </location>
</feature>
<dbReference type="GO" id="GO:0009099">
    <property type="term" value="P:L-valine biosynthetic process"/>
    <property type="evidence" value="ECO:0007669"/>
    <property type="project" value="UniProtKB-UniPathway"/>
</dbReference>
<evidence type="ECO:0000256" key="4">
    <source>
        <dbReference type="ARBA" id="ARBA00005072"/>
    </source>
</evidence>
<dbReference type="Proteomes" id="UP000291832">
    <property type="component" value="Unassembled WGS sequence"/>
</dbReference>
<dbReference type="EC" id="2.6.1.42" evidence="17"/>
<keyword evidence="6 17" id="KW-0032">Aminotransferase</keyword>
<dbReference type="PANTHER" id="PTHR11825:SF44">
    <property type="entry name" value="BRANCHED-CHAIN-AMINO-ACID AMINOTRANSFERASE"/>
    <property type="match status" value="1"/>
</dbReference>
<dbReference type="UniPathway" id="UPA00049">
    <property type="reaction ID" value="UER00062"/>
</dbReference>
<keyword evidence="7 17" id="KW-0028">Amino-acid biosynthesis</keyword>
<name>A0A4Q7U935_9MICO</name>
<proteinExistence type="inferred from homology"/>
<keyword evidence="9 16" id="KW-0663">Pyridoxal phosphate</keyword>
<dbReference type="RefSeq" id="WP_130452820.1">
    <property type="nucleotide sequence ID" value="NZ_QYAG01000005.1"/>
</dbReference>
<comment type="similarity">
    <text evidence="5 15">Belongs to the class-IV pyridoxal-phosphate-dependent aminotransferase family.</text>
</comment>
<dbReference type="GO" id="GO:0009097">
    <property type="term" value="P:isoleucine biosynthetic process"/>
    <property type="evidence" value="ECO:0007669"/>
    <property type="project" value="UniProtKB-UniPathway"/>
</dbReference>
<dbReference type="GO" id="GO:0052654">
    <property type="term" value="F:L-leucine-2-oxoglutarate transaminase activity"/>
    <property type="evidence" value="ECO:0007669"/>
    <property type="project" value="RHEA"/>
</dbReference>
<evidence type="ECO:0000256" key="17">
    <source>
        <dbReference type="RuleBase" id="RU004517"/>
    </source>
</evidence>
<dbReference type="InterPro" id="IPR018300">
    <property type="entry name" value="Aminotrans_IV_CS"/>
</dbReference>
<dbReference type="UniPathway" id="UPA00047">
    <property type="reaction ID" value="UER00058"/>
</dbReference>
<keyword evidence="10 17" id="KW-0100">Branched-chain amino acid biosynthesis</keyword>
<dbReference type="Pfam" id="PF01063">
    <property type="entry name" value="Aminotran_4"/>
    <property type="match status" value="1"/>
</dbReference>
<comment type="catalytic activity">
    <reaction evidence="13 17">
        <text>L-leucine + 2-oxoglutarate = 4-methyl-2-oxopentanoate + L-glutamate</text>
        <dbReference type="Rhea" id="RHEA:18321"/>
        <dbReference type="ChEBI" id="CHEBI:16810"/>
        <dbReference type="ChEBI" id="CHEBI:17865"/>
        <dbReference type="ChEBI" id="CHEBI:29985"/>
        <dbReference type="ChEBI" id="CHEBI:57427"/>
        <dbReference type="EC" id="2.6.1.42"/>
    </reaction>
</comment>
<evidence type="ECO:0000256" key="9">
    <source>
        <dbReference type="ARBA" id="ARBA00022898"/>
    </source>
</evidence>
<protein>
    <recommendedName>
        <fullName evidence="17">Branched-chain-amino-acid aminotransferase</fullName>
        <ecNumber evidence="17">2.6.1.42</ecNumber>
    </recommendedName>
</protein>
<comment type="cofactor">
    <cofactor evidence="1 16">
        <name>pyridoxal 5'-phosphate</name>
        <dbReference type="ChEBI" id="CHEBI:597326"/>
    </cofactor>
</comment>
<dbReference type="InterPro" id="IPR036038">
    <property type="entry name" value="Aminotransferase-like"/>
</dbReference>
<evidence type="ECO:0000256" key="3">
    <source>
        <dbReference type="ARBA" id="ARBA00004931"/>
    </source>
</evidence>
<evidence type="ECO:0000256" key="11">
    <source>
        <dbReference type="ARBA" id="ARBA00048212"/>
    </source>
</evidence>
<dbReference type="AlphaFoldDB" id="A0A4Q7U935"/>
<comment type="catalytic activity">
    <reaction evidence="12 17">
        <text>L-isoleucine + 2-oxoglutarate = (S)-3-methyl-2-oxopentanoate + L-glutamate</text>
        <dbReference type="Rhea" id="RHEA:24801"/>
        <dbReference type="ChEBI" id="CHEBI:16810"/>
        <dbReference type="ChEBI" id="CHEBI:29985"/>
        <dbReference type="ChEBI" id="CHEBI:35146"/>
        <dbReference type="ChEBI" id="CHEBI:58045"/>
        <dbReference type="EC" id="2.6.1.42"/>
    </reaction>
</comment>
<dbReference type="CDD" id="cd01557">
    <property type="entry name" value="BCAT_beta_family"/>
    <property type="match status" value="1"/>
</dbReference>
<comment type="pathway">
    <text evidence="3">Amino-acid biosynthesis; L-valine biosynthesis; L-valine from pyruvate: step 4/4.</text>
</comment>
<comment type="catalytic activity">
    <reaction evidence="11 17">
        <text>L-valine + 2-oxoglutarate = 3-methyl-2-oxobutanoate + L-glutamate</text>
        <dbReference type="Rhea" id="RHEA:24813"/>
        <dbReference type="ChEBI" id="CHEBI:11851"/>
        <dbReference type="ChEBI" id="CHEBI:16810"/>
        <dbReference type="ChEBI" id="CHEBI:29985"/>
        <dbReference type="ChEBI" id="CHEBI:57762"/>
        <dbReference type="EC" id="2.6.1.42"/>
    </reaction>
</comment>
<dbReference type="Gene3D" id="3.20.10.10">
    <property type="entry name" value="D-amino Acid Aminotransferase, subunit A, domain 2"/>
    <property type="match status" value="1"/>
</dbReference>
<keyword evidence="19" id="KW-1185">Reference proteome</keyword>
<dbReference type="InterPro" id="IPR033939">
    <property type="entry name" value="BCAT_family"/>
</dbReference>
<keyword evidence="8 17" id="KW-0808">Transferase</keyword>
<evidence type="ECO:0000256" key="5">
    <source>
        <dbReference type="ARBA" id="ARBA00009320"/>
    </source>
</evidence>
<dbReference type="InterPro" id="IPR043131">
    <property type="entry name" value="BCAT-like_N"/>
</dbReference>
<evidence type="ECO:0000256" key="2">
    <source>
        <dbReference type="ARBA" id="ARBA00004824"/>
    </source>
</evidence>
<evidence type="ECO:0000256" key="15">
    <source>
        <dbReference type="RuleBase" id="RU004106"/>
    </source>
</evidence>
<evidence type="ECO:0000313" key="19">
    <source>
        <dbReference type="Proteomes" id="UP000291832"/>
    </source>
</evidence>
<dbReference type="EMBL" id="SHKI01000002">
    <property type="protein sequence ID" value="RZT68888.1"/>
    <property type="molecule type" value="Genomic_DNA"/>
</dbReference>
<comment type="pathway">
    <text evidence="2">Amino-acid biosynthesis; L-isoleucine biosynthesis; L-isoleucine from 2-oxobutanoate: step 4/4.</text>
</comment>
<comment type="pathway">
    <text evidence="4">Amino-acid biosynthesis; L-leucine biosynthesis; L-leucine from 3-methyl-2-oxobutanoate: step 4/4.</text>
</comment>
<dbReference type="GO" id="GO:0052655">
    <property type="term" value="F:L-valine-2-oxoglutarate transaminase activity"/>
    <property type="evidence" value="ECO:0007669"/>
    <property type="project" value="RHEA"/>
</dbReference>
<evidence type="ECO:0000313" key="18">
    <source>
        <dbReference type="EMBL" id="RZT68888.1"/>
    </source>
</evidence>
<evidence type="ECO:0000256" key="1">
    <source>
        <dbReference type="ARBA" id="ARBA00001933"/>
    </source>
</evidence>
<comment type="caution">
    <text evidence="18">The sequence shown here is derived from an EMBL/GenBank/DDBJ whole genome shotgun (WGS) entry which is preliminary data.</text>
</comment>
<dbReference type="NCBIfam" id="NF009897">
    <property type="entry name" value="PRK13357.1"/>
    <property type="match status" value="1"/>
</dbReference>
<evidence type="ECO:0000256" key="12">
    <source>
        <dbReference type="ARBA" id="ARBA00048798"/>
    </source>
</evidence>